<gene>
    <name evidence="1" type="ORF">H6F41_04735</name>
</gene>
<keyword evidence="2" id="KW-1185">Reference proteome</keyword>
<evidence type="ECO:0000313" key="1">
    <source>
        <dbReference type="EMBL" id="MBD2187451.1"/>
    </source>
</evidence>
<dbReference type="InterPro" id="IPR036249">
    <property type="entry name" value="Thioredoxin-like_sf"/>
</dbReference>
<reference evidence="1 2" key="1">
    <citation type="journal article" date="2020" name="ISME J.">
        <title>Comparative genomics reveals insights into cyanobacterial evolution and habitat adaptation.</title>
        <authorList>
            <person name="Chen M.Y."/>
            <person name="Teng W.K."/>
            <person name="Zhao L."/>
            <person name="Hu C.X."/>
            <person name="Zhou Y.K."/>
            <person name="Han B.P."/>
            <person name="Song L.R."/>
            <person name="Shu W.S."/>
        </authorList>
    </citation>
    <scope>NUCLEOTIDE SEQUENCE [LARGE SCALE GENOMIC DNA]</scope>
    <source>
        <strain evidence="1 2">FACHB-723</strain>
    </source>
</reference>
<dbReference type="SUPFAM" id="SSF52833">
    <property type="entry name" value="Thioredoxin-like"/>
    <property type="match status" value="1"/>
</dbReference>
<comment type="caution">
    <text evidence="1">The sequence shown here is derived from an EMBL/GenBank/DDBJ whole genome shotgun (WGS) entry which is preliminary data.</text>
</comment>
<name>A0ABR7ZU01_9CYAN</name>
<dbReference type="RefSeq" id="WP_190402324.1">
    <property type="nucleotide sequence ID" value="NZ_JACJQB010000005.1"/>
</dbReference>
<accession>A0ABR7ZU01</accession>
<proteinExistence type="predicted"/>
<sequence length="96" mass="11016">MEEPLRRQVLVCQYRTCTKDGAAKVLAKFQQQAMVNFTVEACGCLGLCGSGPMVVILPDNVYYWQITPQKAQIIIDQHLCNNQEIPEMMHPRLHRR</sequence>
<protein>
    <submittedName>
        <fullName evidence="1">(2Fe-2S) ferredoxin domain-containing protein</fullName>
    </submittedName>
</protein>
<dbReference type="CDD" id="cd02980">
    <property type="entry name" value="TRX_Fd_family"/>
    <property type="match status" value="1"/>
</dbReference>
<dbReference type="EMBL" id="JACJQB010000005">
    <property type="protein sequence ID" value="MBD2187451.1"/>
    <property type="molecule type" value="Genomic_DNA"/>
</dbReference>
<dbReference type="Proteomes" id="UP000642094">
    <property type="component" value="Unassembled WGS sequence"/>
</dbReference>
<dbReference type="Gene3D" id="3.40.30.10">
    <property type="entry name" value="Glutaredoxin"/>
    <property type="match status" value="1"/>
</dbReference>
<evidence type="ECO:0000313" key="2">
    <source>
        <dbReference type="Proteomes" id="UP000642094"/>
    </source>
</evidence>
<dbReference type="PANTHER" id="PTHR47682">
    <property type="entry name" value="TETRATRICOPEPTIDE REPEAT (TPR)-CONTAINING PROTEIN"/>
    <property type="match status" value="1"/>
</dbReference>
<dbReference type="Pfam" id="PF01257">
    <property type="entry name" value="2Fe-2S_thioredx"/>
    <property type="match status" value="1"/>
</dbReference>
<dbReference type="PANTHER" id="PTHR47682:SF1">
    <property type="entry name" value="TETRATRICOPEPTIDE REPEAT (TPR)-CONTAINING PROTEIN"/>
    <property type="match status" value="1"/>
</dbReference>
<organism evidence="1 2">
    <name type="scientific">Pseudanabaena mucicola FACHB-723</name>
    <dbReference type="NCBI Taxonomy" id="2692860"/>
    <lineage>
        <taxon>Bacteria</taxon>
        <taxon>Bacillati</taxon>
        <taxon>Cyanobacteriota</taxon>
        <taxon>Cyanophyceae</taxon>
        <taxon>Pseudanabaenales</taxon>
        <taxon>Pseudanabaenaceae</taxon>
        <taxon>Pseudanabaena</taxon>
    </lineage>
</organism>